<dbReference type="OrthoDB" id="9803871at2"/>
<evidence type="ECO:0000313" key="2">
    <source>
        <dbReference type="EMBL" id="ATW26960.1"/>
    </source>
</evidence>
<sequence>MKALVLSGGTGTRLRPLTYTSPKQLIPLANKPIIIHVIEKVVQAGIHDIGIIVGDSQEEIKKEVGDGGRWHAKISYIYQSLPLGLAHAVKIAAPFIDGNDFLMILGDNIFSMELSEFIGNFYLRRVNTSVLLHQVDKPAQFGVAVVENDRILKLVEKPKEFISDLILTGVYLFDKSIFAAIDQTVPSARGELEITDAIQNQLQQGGKITYDLIKGWWKDTGNEQDILDANRRILDDMENEMPEISDANSVLAGKLRIGKNVAISNSTIMGPAVIDEGSVITNSFVGPYTCIGKGVKIQNCEVENCIILYGAQLDNVRKRISNSLIGKNAVIKSFNKRPFSSAFVVADDSKIHL</sequence>
<keyword evidence="3" id="KW-1185">Reference proteome</keyword>
<dbReference type="SUPFAM" id="SSF53448">
    <property type="entry name" value="Nucleotide-diphospho-sugar transferases"/>
    <property type="match status" value="1"/>
</dbReference>
<dbReference type="InterPro" id="IPR005835">
    <property type="entry name" value="NTP_transferase_dom"/>
</dbReference>
<feature type="domain" description="Nucleotidyl transferase" evidence="1">
    <location>
        <begin position="2"/>
        <end position="234"/>
    </location>
</feature>
<reference evidence="2 3" key="1">
    <citation type="submission" date="2016-10" db="EMBL/GenBank/DDBJ databases">
        <title>Complete Genome Sequence of Peptococcaceae strain DCMF.</title>
        <authorList>
            <person name="Edwards R.J."/>
            <person name="Holland S.I."/>
            <person name="Deshpande N.P."/>
            <person name="Wong Y.K."/>
            <person name="Ertan H."/>
            <person name="Manefield M."/>
            <person name="Russell T.L."/>
            <person name="Lee M.J."/>
        </authorList>
    </citation>
    <scope>NUCLEOTIDE SEQUENCE [LARGE SCALE GENOMIC DNA]</scope>
    <source>
        <strain evidence="2 3">DCMF</strain>
    </source>
</reference>
<protein>
    <submittedName>
        <fullName evidence="2">Glucose-1-phosphate thymidylyltransferase</fullName>
    </submittedName>
</protein>
<gene>
    <name evidence="2" type="ORF">DCMF_21310</name>
</gene>
<dbReference type="InterPro" id="IPR029044">
    <property type="entry name" value="Nucleotide-diphossugar_trans"/>
</dbReference>
<dbReference type="KEGG" id="fwa:DCMF_21310"/>
<dbReference type="Pfam" id="PF00483">
    <property type="entry name" value="NTP_transferase"/>
    <property type="match status" value="1"/>
</dbReference>
<dbReference type="Proteomes" id="UP000323521">
    <property type="component" value="Chromosome"/>
</dbReference>
<organism evidence="2 3">
    <name type="scientific">Formimonas warabiya</name>
    <dbReference type="NCBI Taxonomy" id="1761012"/>
    <lineage>
        <taxon>Bacteria</taxon>
        <taxon>Bacillati</taxon>
        <taxon>Bacillota</taxon>
        <taxon>Clostridia</taxon>
        <taxon>Eubacteriales</taxon>
        <taxon>Peptococcaceae</taxon>
        <taxon>Candidatus Formimonas</taxon>
    </lineage>
</organism>
<evidence type="ECO:0000259" key="1">
    <source>
        <dbReference type="Pfam" id="PF00483"/>
    </source>
</evidence>
<keyword evidence="2" id="KW-0808">Transferase</keyword>
<dbReference type="RefSeq" id="WP_148136291.1">
    <property type="nucleotide sequence ID" value="NZ_CP017634.1"/>
</dbReference>
<dbReference type="PANTHER" id="PTHR42883:SF2">
    <property type="entry name" value="THYMIDYLYLTRANSFERASE"/>
    <property type="match status" value="1"/>
</dbReference>
<proteinExistence type="predicted"/>
<dbReference type="Gene3D" id="3.90.550.10">
    <property type="entry name" value="Spore Coat Polysaccharide Biosynthesis Protein SpsA, Chain A"/>
    <property type="match status" value="1"/>
</dbReference>
<dbReference type="NCBIfam" id="TIGR01208">
    <property type="entry name" value="rmlA_long"/>
    <property type="match status" value="1"/>
</dbReference>
<accession>A0A3G1KX17</accession>
<dbReference type="AlphaFoldDB" id="A0A3G1KX17"/>
<dbReference type="InterPro" id="IPR005908">
    <property type="entry name" value="G1P_thy_trans_l"/>
</dbReference>
<name>A0A3G1KX17_FORW1</name>
<dbReference type="GO" id="GO:0016740">
    <property type="term" value="F:transferase activity"/>
    <property type="evidence" value="ECO:0007669"/>
    <property type="project" value="UniProtKB-KW"/>
</dbReference>
<dbReference type="Gene3D" id="2.160.10.10">
    <property type="entry name" value="Hexapeptide repeat proteins"/>
    <property type="match status" value="1"/>
</dbReference>
<evidence type="ECO:0000313" key="3">
    <source>
        <dbReference type="Proteomes" id="UP000323521"/>
    </source>
</evidence>
<dbReference type="CDD" id="cd04189">
    <property type="entry name" value="G1P_TT_long"/>
    <property type="match status" value="1"/>
</dbReference>
<dbReference type="PANTHER" id="PTHR42883">
    <property type="entry name" value="GLUCOSE-1-PHOSPHATE THYMIDYLTRANSFERASE"/>
    <property type="match status" value="1"/>
</dbReference>
<dbReference type="EMBL" id="CP017634">
    <property type="protein sequence ID" value="ATW26960.1"/>
    <property type="molecule type" value="Genomic_DNA"/>
</dbReference>